<comment type="similarity">
    <text evidence="6">Belongs to the ABC-4 integral membrane protein family.</text>
</comment>
<accession>A0ABU4MTY5</accession>
<evidence type="ECO:0000256" key="3">
    <source>
        <dbReference type="ARBA" id="ARBA00022692"/>
    </source>
</evidence>
<feature type="transmembrane region" description="Helical" evidence="7">
    <location>
        <begin position="761"/>
        <end position="783"/>
    </location>
</feature>
<keyword evidence="11" id="KW-1185">Reference proteome</keyword>
<gene>
    <name evidence="10" type="ORF">PV383_27285</name>
</gene>
<feature type="transmembrane region" description="Helical" evidence="7">
    <location>
        <begin position="709"/>
        <end position="734"/>
    </location>
</feature>
<feature type="transmembrane region" description="Helical" evidence="7">
    <location>
        <begin position="258"/>
        <end position="287"/>
    </location>
</feature>
<feature type="transmembrane region" description="Helical" evidence="7">
    <location>
        <begin position="803"/>
        <end position="822"/>
    </location>
</feature>
<feature type="transmembrane region" description="Helical" evidence="7">
    <location>
        <begin position="433"/>
        <end position="453"/>
    </location>
</feature>
<evidence type="ECO:0000256" key="2">
    <source>
        <dbReference type="ARBA" id="ARBA00022475"/>
    </source>
</evidence>
<dbReference type="InterPro" id="IPR025857">
    <property type="entry name" value="MacB_PCD"/>
</dbReference>
<feature type="transmembrane region" description="Helical" evidence="7">
    <location>
        <begin position="16"/>
        <end position="36"/>
    </location>
</feature>
<name>A0ABU4MTY5_9ACTN</name>
<feature type="domain" description="MacB-like periplasmic core" evidence="9">
    <location>
        <begin position="17"/>
        <end position="230"/>
    </location>
</feature>
<evidence type="ECO:0000256" key="4">
    <source>
        <dbReference type="ARBA" id="ARBA00022989"/>
    </source>
</evidence>
<dbReference type="InterPro" id="IPR050250">
    <property type="entry name" value="Macrolide_Exporter_MacB"/>
</dbReference>
<feature type="domain" description="ABC3 transporter permease C-terminal" evidence="8">
    <location>
        <begin position="265"/>
        <end position="386"/>
    </location>
</feature>
<keyword evidence="2" id="KW-1003">Cell membrane</keyword>
<comment type="caution">
    <text evidence="10">The sequence shown here is derived from an EMBL/GenBank/DDBJ whole genome shotgun (WGS) entry which is preliminary data.</text>
</comment>
<keyword evidence="5 7" id="KW-0472">Membrane</keyword>
<reference evidence="10 11" key="1">
    <citation type="journal article" date="2023" name="Microb. Genom.">
        <title>Mesoterricola silvestris gen. nov., sp. nov., Mesoterricola sediminis sp. nov., Geothrix oryzae sp. nov., Geothrix edaphica sp. nov., Geothrix rubra sp. nov., and Geothrix limicola sp. nov., six novel members of Acidobacteriota isolated from soils.</title>
        <authorList>
            <person name="Weisberg A.J."/>
            <person name="Pearce E."/>
            <person name="Kramer C.G."/>
            <person name="Chang J.H."/>
            <person name="Clarke C.R."/>
        </authorList>
    </citation>
    <scope>NUCLEOTIDE SEQUENCE [LARGE SCALE GENOMIC DNA]</scope>
    <source>
        <strain evidence="10 11">NE20-4-1</strain>
    </source>
</reference>
<evidence type="ECO:0000259" key="9">
    <source>
        <dbReference type="Pfam" id="PF12704"/>
    </source>
</evidence>
<dbReference type="RefSeq" id="WP_193380975.1">
    <property type="nucleotide sequence ID" value="NZ_JABXWF010000003.1"/>
</dbReference>
<proteinExistence type="inferred from homology"/>
<feature type="transmembrane region" description="Helical" evidence="7">
    <location>
        <begin position="310"/>
        <end position="332"/>
    </location>
</feature>
<evidence type="ECO:0000256" key="6">
    <source>
        <dbReference type="ARBA" id="ARBA00038076"/>
    </source>
</evidence>
<keyword evidence="3 7" id="KW-0812">Transmembrane</keyword>
<dbReference type="Proteomes" id="UP001282474">
    <property type="component" value="Unassembled WGS sequence"/>
</dbReference>
<feature type="domain" description="ABC3 transporter permease C-terminal" evidence="8">
    <location>
        <begin position="712"/>
        <end position="829"/>
    </location>
</feature>
<comment type="subcellular location">
    <subcellularLocation>
        <location evidence="1">Cell membrane</location>
        <topology evidence="1">Multi-pass membrane protein</topology>
    </subcellularLocation>
</comment>
<evidence type="ECO:0000256" key="7">
    <source>
        <dbReference type="SAM" id="Phobius"/>
    </source>
</evidence>
<keyword evidence="4 7" id="KW-1133">Transmembrane helix</keyword>
<evidence type="ECO:0000313" key="10">
    <source>
        <dbReference type="EMBL" id="MDX3040860.1"/>
    </source>
</evidence>
<feature type="transmembrane region" description="Helical" evidence="7">
    <location>
        <begin position="491"/>
        <end position="511"/>
    </location>
</feature>
<evidence type="ECO:0000256" key="1">
    <source>
        <dbReference type="ARBA" id="ARBA00004651"/>
    </source>
</evidence>
<dbReference type="InterPro" id="IPR003838">
    <property type="entry name" value="ABC3_permease_C"/>
</dbReference>
<feature type="domain" description="MacB-like periplasmic core" evidence="9">
    <location>
        <begin position="487"/>
        <end position="683"/>
    </location>
</feature>
<feature type="transmembrane region" description="Helical" evidence="7">
    <location>
        <begin position="352"/>
        <end position="376"/>
    </location>
</feature>
<dbReference type="Pfam" id="PF02687">
    <property type="entry name" value="FtsX"/>
    <property type="match status" value="2"/>
</dbReference>
<sequence>MFRTALRNVLAHKARLLMTVLAVMLGVAFVSGTLIFNDTLSGGYRDQTAKSYAHMDVEVRSYSQSEKVPGLSGKTLEEIARLDGVAGAAGRVDGIAGVTDKDGALIGGGSSGMGANFAPGKDGKDPLHVFTDGSGPTEPGQVALDKDTAEKGGYHVGDTVRVAFRGPTTTYELSGIFTTDDTWVALGDSLALFDTPTAQRLFLQPGYYEYATVTAAPGTSSTELAATLRKVLPDDTDVRTGRQLADERAKGGASDASMLSAILLAFAAVALFVSVFLIANTFTMLAAQRTRELALLRAVGASRRQVTRSVLIEAMVVGAVGAAAGLGLGAAIAAAARSTVGVFGTKNPDGPLVVTSTTVLVAAVVGVLVTMVAAWLPARRAAKIPPVAAIGSAHLPATTRSLLIRNLLGGIITLLGAATVVAGAGAGGSEGRALVGFGAFLAVTGVLVLIPLLSRPVIAVVQPLLRAGFGVSGKLAGQNAVRSPRRTGATASALAIGLTLVSALTVLATTVGQSTDRMTTDIVKADYMVTDSGAGLDTSAAAALRKVPGVTTVSQEQQSWMQLDGIQEDVSAVTPADFDKTLRLPVVSGSQDALAKGQVAVAEDEARAHGWKVGDTLPAVYGDSDRSRKLTVGAVFETNEVVLPVVVSADVIDANAASTTLSKVYLKADGSTNEKALADALARYPGIKIDDRQAIRDEFGGAFDTVLNVLYALLAISLVIAVLGVVNTLAMSVFERQREVGMLRAVGLDRRGVTRMIQLESVVISLFGATVGIAVGTFLGWAVCEVTKAEIPGYAFALPWDRFGLFLLLAALVGLLAAMWPARSAARLNMLTAIKAE</sequence>
<evidence type="ECO:0000259" key="8">
    <source>
        <dbReference type="Pfam" id="PF02687"/>
    </source>
</evidence>
<dbReference type="Pfam" id="PF12704">
    <property type="entry name" value="MacB_PCD"/>
    <property type="match status" value="2"/>
</dbReference>
<protein>
    <submittedName>
        <fullName evidence="10">FtsX-like permease family protein</fullName>
    </submittedName>
</protein>
<dbReference type="PANTHER" id="PTHR30572">
    <property type="entry name" value="MEMBRANE COMPONENT OF TRANSPORTER-RELATED"/>
    <property type="match status" value="1"/>
</dbReference>
<dbReference type="PANTHER" id="PTHR30572:SF4">
    <property type="entry name" value="ABC TRANSPORTER PERMEASE YTRF"/>
    <property type="match status" value="1"/>
</dbReference>
<evidence type="ECO:0000256" key="5">
    <source>
        <dbReference type="ARBA" id="ARBA00023136"/>
    </source>
</evidence>
<feature type="transmembrane region" description="Helical" evidence="7">
    <location>
        <begin position="407"/>
        <end position="427"/>
    </location>
</feature>
<organism evidence="10 11">
    <name type="scientific">Streptomyces caniscabiei</name>
    <dbReference type="NCBI Taxonomy" id="2746961"/>
    <lineage>
        <taxon>Bacteria</taxon>
        <taxon>Bacillati</taxon>
        <taxon>Actinomycetota</taxon>
        <taxon>Actinomycetes</taxon>
        <taxon>Kitasatosporales</taxon>
        <taxon>Streptomycetaceae</taxon>
        <taxon>Streptomyces</taxon>
    </lineage>
</organism>
<dbReference type="EMBL" id="JARAWJ010000022">
    <property type="protein sequence ID" value="MDX3040860.1"/>
    <property type="molecule type" value="Genomic_DNA"/>
</dbReference>
<evidence type="ECO:0000313" key="11">
    <source>
        <dbReference type="Proteomes" id="UP001282474"/>
    </source>
</evidence>